<evidence type="ECO:0000256" key="1">
    <source>
        <dbReference type="SAM" id="MobiDB-lite"/>
    </source>
</evidence>
<gene>
    <name evidence="2" type="primary">Dsim\GD27869</name>
    <name evidence="2" type="ORF">Dsimw501_GD27869</name>
</gene>
<organism evidence="2">
    <name type="scientific">Drosophila simulans</name>
    <name type="common">Fruit fly</name>
    <dbReference type="NCBI Taxonomy" id="7240"/>
    <lineage>
        <taxon>Eukaryota</taxon>
        <taxon>Metazoa</taxon>
        <taxon>Ecdysozoa</taxon>
        <taxon>Arthropoda</taxon>
        <taxon>Hexapoda</taxon>
        <taxon>Insecta</taxon>
        <taxon>Pterygota</taxon>
        <taxon>Neoptera</taxon>
        <taxon>Endopterygota</taxon>
        <taxon>Diptera</taxon>
        <taxon>Brachycera</taxon>
        <taxon>Muscomorpha</taxon>
        <taxon>Ephydroidea</taxon>
        <taxon>Drosophilidae</taxon>
        <taxon>Drosophila</taxon>
        <taxon>Sophophora</taxon>
    </lineage>
</organism>
<feature type="compositionally biased region" description="Basic residues" evidence="1">
    <location>
        <begin position="12"/>
        <end position="29"/>
    </location>
</feature>
<accession>A0A0J9TQU3</accession>
<reference evidence="2" key="3">
    <citation type="submission" date="2015-04" db="EMBL/GenBank/DDBJ databases">
        <authorList>
            <consortium name="FlyBase"/>
        </authorList>
    </citation>
    <scope>NUCLEOTIDE SEQUENCE</scope>
    <source>
        <strain evidence="2">W501</strain>
    </source>
</reference>
<dbReference type="Proteomes" id="UP000035880">
    <property type="component" value="Chromosome 2L"/>
</dbReference>
<feature type="region of interest" description="Disordered" evidence="1">
    <location>
        <begin position="1"/>
        <end position="50"/>
    </location>
</feature>
<dbReference type="AlphaFoldDB" id="A0A0J9TQU3"/>
<dbReference type="SMR" id="A0A0J9TQU3"/>
<protein>
    <submittedName>
        <fullName evidence="2">Uncharacterized protein</fullName>
    </submittedName>
</protein>
<reference evidence="2" key="2">
    <citation type="submission" date="2014-06" db="EMBL/GenBank/DDBJ databases">
        <authorList>
            <person name="Hu T."/>
            <person name="Eisen M.B."/>
            <person name="Thornton K.R."/>
            <person name="Andolfatto P."/>
        </authorList>
    </citation>
    <scope>NUCLEOTIDE SEQUENCE</scope>
    <source>
        <strain evidence="2">W501</strain>
    </source>
</reference>
<name>A0A0J9TQU3_DROSI</name>
<dbReference type="KEGG" id="dsi:Dsimw501_GD27869"/>
<sequence>MPKISHTDSKQKLLKQARLGKHLSSKKGSRTGNSANNKELKVLTLLQTVP</sequence>
<dbReference type="Bgee" id="FBgn0269159">
    <property type="expression patterns" value="Expressed in adult organism and 2 other cell types or tissues"/>
</dbReference>
<proteinExistence type="predicted"/>
<evidence type="ECO:0000313" key="2">
    <source>
        <dbReference type="EMBL" id="KMY90875.1"/>
    </source>
</evidence>
<reference evidence="2" key="1">
    <citation type="journal article" date="2013" name="Genome Res.">
        <title>A second-generation assembly of the Drosophila simulans genome provides new insights into patterns of lineage-specific divergence.</title>
        <authorList>
            <person name="Hu T.T."/>
            <person name="Eisen M.B."/>
            <person name="Thornton K.R."/>
            <person name="Andolfatto P."/>
        </authorList>
    </citation>
    <scope>NUCLEOTIDE SEQUENCE [LARGE SCALE GENOMIC DNA]</scope>
    <source>
        <strain evidence="2">W501</strain>
    </source>
</reference>
<dbReference type="EMBL" id="CM002910">
    <property type="protein sequence ID" value="KMY90875.1"/>
    <property type="molecule type" value="Genomic_DNA"/>
</dbReference>
<feature type="compositionally biased region" description="Basic and acidic residues" evidence="1">
    <location>
        <begin position="1"/>
        <end position="11"/>
    </location>
</feature>
<dbReference type="OrthoDB" id="8185155at2759"/>